<protein>
    <recommendedName>
        <fullName evidence="4">Pyrroloquinoline quinone biosynthesis protein PqqE</fullName>
    </recommendedName>
</protein>
<evidence type="ECO:0008006" key="4">
    <source>
        <dbReference type="Google" id="ProtNLM"/>
    </source>
</evidence>
<dbReference type="STRING" id="53406.SAMN05421553_1103"/>
<feature type="compositionally biased region" description="Polar residues" evidence="1">
    <location>
        <begin position="46"/>
        <end position="57"/>
    </location>
</feature>
<evidence type="ECO:0000256" key="1">
    <source>
        <dbReference type="SAM" id="MobiDB-lite"/>
    </source>
</evidence>
<evidence type="ECO:0000313" key="2">
    <source>
        <dbReference type="EMBL" id="SEC58656.1"/>
    </source>
</evidence>
<dbReference type="OrthoDB" id="5705747at2"/>
<organism evidence="2 3">
    <name type="scientific">Pseudomonas anguilliseptica</name>
    <dbReference type="NCBI Taxonomy" id="53406"/>
    <lineage>
        <taxon>Bacteria</taxon>
        <taxon>Pseudomonadati</taxon>
        <taxon>Pseudomonadota</taxon>
        <taxon>Gammaproteobacteria</taxon>
        <taxon>Pseudomonadales</taxon>
        <taxon>Pseudomonadaceae</taxon>
        <taxon>Pseudomonas</taxon>
    </lineage>
</organism>
<feature type="compositionally biased region" description="Low complexity" evidence="1">
    <location>
        <begin position="35"/>
        <end position="45"/>
    </location>
</feature>
<dbReference type="EMBL" id="FNSC01000001">
    <property type="protein sequence ID" value="SEC58656.1"/>
    <property type="molecule type" value="Genomic_DNA"/>
</dbReference>
<dbReference type="AlphaFoldDB" id="A0A1H4TQ78"/>
<proteinExistence type="predicted"/>
<evidence type="ECO:0000313" key="3">
    <source>
        <dbReference type="Proteomes" id="UP000242849"/>
    </source>
</evidence>
<name>A0A1H4TQ78_PSEAG</name>
<keyword evidence="3" id="KW-1185">Reference proteome</keyword>
<reference evidence="3" key="1">
    <citation type="submission" date="2016-10" db="EMBL/GenBank/DDBJ databases">
        <authorList>
            <person name="Varghese N."/>
            <person name="Submissions S."/>
        </authorList>
    </citation>
    <scope>NUCLEOTIDE SEQUENCE [LARGE SCALE GENOMIC DNA]</scope>
    <source>
        <strain evidence="3">DSM 12111</strain>
    </source>
</reference>
<accession>A0A1H4TQ78</accession>
<dbReference type="RefSeq" id="WP_090377676.1">
    <property type="nucleotide sequence ID" value="NZ_FNSC01000001.1"/>
</dbReference>
<sequence>MEISGSAFNSGISTIQSGRRRVDQAAADIASNAVTQPQQPTSTPPANQVNPAPSSAEQARPDLAESLVALRQDQNEAEAEAGAKVVKTADEVLGTLIDTTA</sequence>
<feature type="compositionally biased region" description="Polar residues" evidence="1">
    <location>
        <begin position="1"/>
        <end position="17"/>
    </location>
</feature>
<feature type="region of interest" description="Disordered" evidence="1">
    <location>
        <begin position="1"/>
        <end position="62"/>
    </location>
</feature>
<gene>
    <name evidence="2" type="ORF">SAMN05421553_1103</name>
</gene>
<dbReference type="Proteomes" id="UP000242849">
    <property type="component" value="Unassembled WGS sequence"/>
</dbReference>